<comment type="caution">
    <text evidence="1">The sequence shown here is derived from an EMBL/GenBank/DDBJ whole genome shotgun (WGS) entry which is preliminary data.</text>
</comment>
<evidence type="ECO:0000313" key="1">
    <source>
        <dbReference type="EMBL" id="RGV72768.1"/>
    </source>
</evidence>
<organism evidence="1 2">
    <name type="scientific">Phocaeicola dorei</name>
    <dbReference type="NCBI Taxonomy" id="357276"/>
    <lineage>
        <taxon>Bacteria</taxon>
        <taxon>Pseudomonadati</taxon>
        <taxon>Bacteroidota</taxon>
        <taxon>Bacteroidia</taxon>
        <taxon>Bacteroidales</taxon>
        <taxon>Bacteroidaceae</taxon>
        <taxon>Phocaeicola</taxon>
    </lineage>
</organism>
<dbReference type="RefSeq" id="WP_034528619.1">
    <property type="nucleotide sequence ID" value="NZ_JAQPZB010000041.1"/>
</dbReference>
<dbReference type="EMBL" id="QRZL01000022">
    <property type="protein sequence ID" value="RGV72768.1"/>
    <property type="molecule type" value="Genomic_DNA"/>
</dbReference>
<accession>A0A412YYV4</accession>
<dbReference type="Proteomes" id="UP000283678">
    <property type="component" value="Unassembled WGS sequence"/>
</dbReference>
<proteinExistence type="predicted"/>
<sequence>MKHICHNCFEIIEGTSCPKCGFVNEELNSELYANARMAVRYGYSYRKIAQKNGNSNIHYCLSEANEILIWLANAILSGIAWDVIKTTVSKLSASIKNRTSVDAETRQVLSDDDELAKFYEYIKDYERGFSSINENEYKYIEEEMIADFYAEKETEIFNNKKRLPTIEERIEILKSVKIKIKTIVKREFDK</sequence>
<reference evidence="1 2" key="1">
    <citation type="submission" date="2018-08" db="EMBL/GenBank/DDBJ databases">
        <title>A genome reference for cultivated species of the human gut microbiota.</title>
        <authorList>
            <person name="Zou Y."/>
            <person name="Xue W."/>
            <person name="Luo G."/>
        </authorList>
    </citation>
    <scope>NUCLEOTIDE SEQUENCE [LARGE SCALE GENOMIC DNA]</scope>
    <source>
        <strain evidence="1 2">AF14-1AC</strain>
    </source>
</reference>
<gene>
    <name evidence="1" type="ORF">DWW04_17630</name>
</gene>
<evidence type="ECO:0000313" key="2">
    <source>
        <dbReference type="Proteomes" id="UP000283678"/>
    </source>
</evidence>
<name>A0A412YYV4_9BACT</name>
<protein>
    <submittedName>
        <fullName evidence="1">Uncharacterized protein</fullName>
    </submittedName>
</protein>
<dbReference type="AlphaFoldDB" id="A0A412YYV4"/>